<evidence type="ECO:0000313" key="6">
    <source>
        <dbReference type="Proteomes" id="UP000325292"/>
    </source>
</evidence>
<accession>A0ABN5H7E0</accession>
<dbReference type="InterPro" id="IPR054013">
    <property type="entry name" value="C2c1_helical_1st"/>
</dbReference>
<feature type="domain" description="CRISPR-associated endonuclease C2c1 Nuc-II" evidence="2">
    <location>
        <begin position="952"/>
        <end position="1062"/>
    </location>
</feature>
<feature type="domain" description="C2c1 CRISPR-Cas endonuclease RuvC-like" evidence="3">
    <location>
        <begin position="768"/>
        <end position="949"/>
    </location>
</feature>
<sequence length="1076" mass="123403">MSARNIKVKIDTKGNPELRLGLWKTHQVTNEGVKYYTEWLIKLRQQDIYRQSREDASPRVIISASDLKADLLCHARQLQKERLPRITGSDAEILGTLRQVYELIVPSSVGKSGDSKTLARKFLSPLTDPGSAGGRDQSASGRKPTWMKMKSEGNPRWEETFRKWKDRKDNDPTPLVLNQIADYGLLPLIPLFTDVGENIFDPKSKSQFVRTWDRSMFQQAIERLMSWESWNQRVRREWEALNQKHSAFYREQFTADPDAALYRVAQSLEEEMRKEHQGFASDAPEAFRIRRVALKGFDRLLERWQKTLGKNGQSATLLDDIRRVQSDLGDKFGSAPLYQKLLDERWQRLWAVDPTFLQRYAAFNDLTQRLQRAKRVANLTLPDAVAHPIWSRYEGANASSGNRYHIHLPTKGQPGSVTFDRILWPDGNGGWYERKRVTVFLRPSHQVDRIHEAPTDSVVDNFPLVVEDQSARTILRASWGGAKLEYDRNRLPRQLKKGVPDSIYLSLTLNLDTNKPSGLFHTQQNGRVWIRKDVLMQYYNETPGDNVQFKPLYVMSVDLGIRSAAAVSIFSVQLKAGIEEHRLTYPVADCPGLVAVHERSVLLTMPGERREQWDRRYEQQRQGLRELRTDMRGMNDLLRGAYMDGDRREEFLARLSKLEETSPELWGPVYRSLNDSKVASATEWERLVVYCHRQVEQSLSSRIQNLRSGRSAYRMSGGLSLDHVQDLERIRGIIASWTNHPRIPGSVVRWQQGRSHTVALGRHILELKRDRVKKVANYLIMTTLGYAYDSKRARGEKWVRRYPACHLMVFEDLTRYRFRTDRPRSENRQLMRWTHQELIAVTGIQAEPHGISVGTMYAGFSSRFDAVTKAPGVRGATVRQILRTRGMVRLKEIAADVGIDINTLRPHDVLPTGDGEYLLSVVRHGESYRLKQVHADINAAHNLQRRLWTQDEVFRVSCRLALNSGRVVAMPPPSYNKRYGKGFFEKGDNGVYIWKTGGKIKISDTLEEDMDIPEDTAELLRGNSVTLFRDPSGTIAGGNWLEAKEFWGRVNSLVNKGVRDKILGGIPVDNSSAHAE</sequence>
<gene>
    <name evidence="5" type="ORF">BXT84_16185</name>
</gene>
<proteinExistence type="predicted"/>
<evidence type="ECO:0000313" key="5">
    <source>
        <dbReference type="EMBL" id="AUW95303.1"/>
    </source>
</evidence>
<dbReference type="InterPro" id="IPR053603">
    <property type="entry name" value="Cas12b_endonuclease"/>
</dbReference>
<evidence type="ECO:0000259" key="2">
    <source>
        <dbReference type="Pfam" id="PF22077"/>
    </source>
</evidence>
<dbReference type="Pfam" id="PF22202">
    <property type="entry name" value="C2c1_helical_1st"/>
    <property type="match status" value="2"/>
</dbReference>
<feature type="region of interest" description="Disordered" evidence="1">
    <location>
        <begin position="124"/>
        <end position="152"/>
    </location>
</feature>
<dbReference type="Pfam" id="PF22126">
    <property type="entry name" value="C2c1_RuvC-like"/>
    <property type="match status" value="1"/>
</dbReference>
<feature type="domain" description="CRISPR-associated endonuclease C2c1 first helical" evidence="4">
    <location>
        <begin position="65"/>
        <end position="150"/>
    </location>
</feature>
<dbReference type="InterPro" id="IPR054010">
    <property type="entry name" value="C2c1_Nuc-II"/>
</dbReference>
<dbReference type="NCBIfam" id="NF033949">
    <property type="entry name" value="Cas12b"/>
    <property type="match status" value="1"/>
</dbReference>
<evidence type="ECO:0000259" key="4">
    <source>
        <dbReference type="Pfam" id="PF22202"/>
    </source>
</evidence>
<keyword evidence="6" id="KW-1185">Reference proteome</keyword>
<dbReference type="Pfam" id="PF22077">
    <property type="entry name" value="C2c1_Nuc-II"/>
    <property type="match status" value="1"/>
</dbReference>
<dbReference type="EMBL" id="CP019454">
    <property type="protein sequence ID" value="AUW95303.1"/>
    <property type="molecule type" value="Genomic_DNA"/>
</dbReference>
<protein>
    <submittedName>
        <fullName evidence="5">Uncharacterized protein</fullName>
    </submittedName>
</protein>
<dbReference type="InterPro" id="IPR054011">
    <property type="entry name" value="C2c1_RuvC-like"/>
</dbReference>
<name>A0ABN5H7E0_9FIRM</name>
<dbReference type="Proteomes" id="UP000325292">
    <property type="component" value="Chromosome"/>
</dbReference>
<feature type="domain" description="CRISPR-associated endonuclease C2c1 first helical" evidence="4">
    <location>
        <begin position="152"/>
        <end position="351"/>
    </location>
</feature>
<evidence type="ECO:0000259" key="3">
    <source>
        <dbReference type="Pfam" id="PF22126"/>
    </source>
</evidence>
<evidence type="ECO:0000256" key="1">
    <source>
        <dbReference type="SAM" id="MobiDB-lite"/>
    </source>
</evidence>
<organism evidence="5 6">
    <name type="scientific">Sulfobacillus thermotolerans</name>
    <dbReference type="NCBI Taxonomy" id="338644"/>
    <lineage>
        <taxon>Bacteria</taxon>
        <taxon>Bacillati</taxon>
        <taxon>Bacillota</taxon>
        <taxon>Clostridia</taxon>
        <taxon>Eubacteriales</taxon>
        <taxon>Clostridiales Family XVII. Incertae Sedis</taxon>
        <taxon>Sulfobacillus</taxon>
    </lineage>
</organism>
<reference evidence="5 6" key="1">
    <citation type="journal article" date="2019" name="Sci. Rep.">
        <title>Sulfobacillus thermotolerans: new insights into resistance and metabolic capacities of acidophilic chemolithotrophs.</title>
        <authorList>
            <person name="Panyushkina A.E."/>
            <person name="Babenko V.V."/>
            <person name="Nikitina A.S."/>
            <person name="Selezneva O.V."/>
            <person name="Tsaplina I.A."/>
            <person name="Letarova M.A."/>
            <person name="Kostryukova E.S."/>
            <person name="Letarov A.V."/>
        </authorList>
    </citation>
    <scope>NUCLEOTIDE SEQUENCE [LARGE SCALE GENOMIC DNA]</scope>
    <source>
        <strain evidence="5 6">Kr1</strain>
    </source>
</reference>